<reference evidence="1 2" key="1">
    <citation type="submission" date="2019-11" db="EMBL/GenBank/DDBJ databases">
        <title>Whole genome sequence of Oryza granulata.</title>
        <authorList>
            <person name="Li W."/>
        </authorList>
    </citation>
    <scope>NUCLEOTIDE SEQUENCE [LARGE SCALE GENOMIC DNA]</scope>
    <source>
        <strain evidence="2">cv. Menghai</strain>
        <tissue evidence="1">Leaf</tissue>
    </source>
</reference>
<evidence type="ECO:0000313" key="1">
    <source>
        <dbReference type="EMBL" id="KAF0892770.1"/>
    </source>
</evidence>
<keyword evidence="2" id="KW-1185">Reference proteome</keyword>
<evidence type="ECO:0000313" key="2">
    <source>
        <dbReference type="Proteomes" id="UP000479710"/>
    </source>
</evidence>
<dbReference type="EMBL" id="SPHZ02000011">
    <property type="protein sequence ID" value="KAF0892770.1"/>
    <property type="molecule type" value="Genomic_DNA"/>
</dbReference>
<proteinExistence type="predicted"/>
<sequence length="186" mass="20830">MAPLCFPGAIYWSAGSLPATQRMLRFDLHDEEFTDFPPLPCMELEDPHGYLTELGGKLFYSHAPGDTVQLWVADDGATKPAPWSLLCTIKLWRPSRVIIPFSAYEGGIFINMDFAIICKYDTERQVLELVVDMHEDMDRHPILLCPTAGHVVNVDNDNGTPPFKMVQTMCLLAAFMKCTSSPMTVC</sequence>
<dbReference type="OrthoDB" id="661635at2759"/>
<protein>
    <submittedName>
        <fullName evidence="1">Uncharacterized protein</fullName>
    </submittedName>
</protein>
<dbReference type="AlphaFoldDB" id="A0A6G1BXT4"/>
<accession>A0A6G1BXT4</accession>
<gene>
    <name evidence="1" type="ORF">E2562_017733</name>
</gene>
<dbReference type="NCBIfam" id="TIGR01640">
    <property type="entry name" value="F_box_assoc_1"/>
    <property type="match status" value="1"/>
</dbReference>
<organism evidence="1 2">
    <name type="scientific">Oryza meyeriana var. granulata</name>
    <dbReference type="NCBI Taxonomy" id="110450"/>
    <lineage>
        <taxon>Eukaryota</taxon>
        <taxon>Viridiplantae</taxon>
        <taxon>Streptophyta</taxon>
        <taxon>Embryophyta</taxon>
        <taxon>Tracheophyta</taxon>
        <taxon>Spermatophyta</taxon>
        <taxon>Magnoliopsida</taxon>
        <taxon>Liliopsida</taxon>
        <taxon>Poales</taxon>
        <taxon>Poaceae</taxon>
        <taxon>BOP clade</taxon>
        <taxon>Oryzoideae</taxon>
        <taxon>Oryzeae</taxon>
        <taxon>Oryzinae</taxon>
        <taxon>Oryza</taxon>
        <taxon>Oryza meyeriana</taxon>
    </lineage>
</organism>
<comment type="caution">
    <text evidence="1">The sequence shown here is derived from an EMBL/GenBank/DDBJ whole genome shotgun (WGS) entry which is preliminary data.</text>
</comment>
<dbReference type="Proteomes" id="UP000479710">
    <property type="component" value="Unassembled WGS sequence"/>
</dbReference>
<dbReference type="InterPro" id="IPR017451">
    <property type="entry name" value="F-box-assoc_interact_dom"/>
</dbReference>
<name>A0A6G1BXT4_9ORYZ</name>